<sequence length="206" mass="23922">MEALFQIIYPVIYFIGPITLIITLYILYKLIRKIDNMLNGKLSRIYASWRNMSKAKKRVCYLFLGALLVGYLCYDMIYLPNKNYKFAIYEVQSMGGNTLEGTTLSYKPFLTEDDIKSYDWNNHTFELKKHIRNYSNEAKKLGYNNRAFVLVVNGEKIYIGGFYKGGPNIYLTLDNKKGSLFYTGAEGYDTRSDERIYKVLKACGKL</sequence>
<keyword evidence="3" id="KW-1185">Reference proteome</keyword>
<dbReference type="RefSeq" id="WP_200270772.1">
    <property type="nucleotide sequence ID" value="NZ_JAENHN010000043.1"/>
</dbReference>
<evidence type="ECO:0000256" key="1">
    <source>
        <dbReference type="SAM" id="Phobius"/>
    </source>
</evidence>
<keyword evidence="1" id="KW-0812">Transmembrane</keyword>
<name>A0ABS1ERK8_9CLOT</name>
<dbReference type="EMBL" id="JAENHN010000043">
    <property type="protein sequence ID" value="MBK1812007.1"/>
    <property type="molecule type" value="Genomic_DNA"/>
</dbReference>
<evidence type="ECO:0000313" key="3">
    <source>
        <dbReference type="Proteomes" id="UP000596739"/>
    </source>
</evidence>
<accession>A0ABS1ERK8</accession>
<reference evidence="3" key="1">
    <citation type="submission" date="2021-01" db="EMBL/GenBank/DDBJ databases">
        <title>Genome public.</title>
        <authorList>
            <person name="Liu C."/>
            <person name="Sun Q."/>
        </authorList>
    </citation>
    <scope>NUCLEOTIDE SEQUENCE [LARGE SCALE GENOMIC DNA]</scope>
    <source>
        <strain evidence="3">YIM B02505</strain>
    </source>
</reference>
<protein>
    <submittedName>
        <fullName evidence="2">Uncharacterized protein</fullName>
    </submittedName>
</protein>
<keyword evidence="1" id="KW-0472">Membrane</keyword>
<organism evidence="2 3">
    <name type="scientific">Clostridium yunnanense</name>
    <dbReference type="NCBI Taxonomy" id="2800325"/>
    <lineage>
        <taxon>Bacteria</taxon>
        <taxon>Bacillati</taxon>
        <taxon>Bacillota</taxon>
        <taxon>Clostridia</taxon>
        <taxon>Eubacteriales</taxon>
        <taxon>Clostridiaceae</taxon>
        <taxon>Clostridium</taxon>
    </lineage>
</organism>
<dbReference type="Proteomes" id="UP000596739">
    <property type="component" value="Unassembled WGS sequence"/>
</dbReference>
<keyword evidence="1" id="KW-1133">Transmembrane helix</keyword>
<comment type="caution">
    <text evidence="2">The sequence shown here is derived from an EMBL/GenBank/DDBJ whole genome shotgun (WGS) entry which is preliminary data.</text>
</comment>
<evidence type="ECO:0000313" key="2">
    <source>
        <dbReference type="EMBL" id="MBK1812007.1"/>
    </source>
</evidence>
<feature type="transmembrane region" description="Helical" evidence="1">
    <location>
        <begin position="6"/>
        <end position="28"/>
    </location>
</feature>
<gene>
    <name evidence="2" type="ORF">JHL18_15400</name>
</gene>
<feature type="transmembrane region" description="Helical" evidence="1">
    <location>
        <begin position="59"/>
        <end position="79"/>
    </location>
</feature>
<proteinExistence type="predicted"/>